<dbReference type="EMBL" id="DVIQ01000041">
    <property type="protein sequence ID" value="HIS31447.1"/>
    <property type="molecule type" value="Genomic_DNA"/>
</dbReference>
<feature type="compositionally biased region" description="Basic and acidic residues" evidence="1">
    <location>
        <begin position="49"/>
        <end position="59"/>
    </location>
</feature>
<reference evidence="2" key="2">
    <citation type="journal article" date="2021" name="PeerJ">
        <title>Extensive microbial diversity within the chicken gut microbiome revealed by metagenomics and culture.</title>
        <authorList>
            <person name="Gilroy R."/>
            <person name="Ravi A."/>
            <person name="Getino M."/>
            <person name="Pursley I."/>
            <person name="Horton D.L."/>
            <person name="Alikhan N.F."/>
            <person name="Baker D."/>
            <person name="Gharbi K."/>
            <person name="Hall N."/>
            <person name="Watson M."/>
            <person name="Adriaenssens E.M."/>
            <person name="Foster-Nyarko E."/>
            <person name="Jarju S."/>
            <person name="Secka A."/>
            <person name="Antonio M."/>
            <person name="Oren A."/>
            <person name="Chaudhuri R.R."/>
            <person name="La Ragione R."/>
            <person name="Hildebrand F."/>
            <person name="Pallen M.J."/>
        </authorList>
    </citation>
    <scope>NUCLEOTIDE SEQUENCE</scope>
    <source>
        <strain evidence="2">CHK190-19873</strain>
    </source>
</reference>
<evidence type="ECO:0000313" key="2">
    <source>
        <dbReference type="EMBL" id="HIS31447.1"/>
    </source>
</evidence>
<accession>A0A9D1ESV4</accession>
<feature type="region of interest" description="Disordered" evidence="1">
    <location>
        <begin position="49"/>
        <end position="68"/>
    </location>
</feature>
<name>A0A9D1ESV4_9FIRM</name>
<organism evidence="2 3">
    <name type="scientific">Candidatus Limivivens intestinipullorum</name>
    <dbReference type="NCBI Taxonomy" id="2840858"/>
    <lineage>
        <taxon>Bacteria</taxon>
        <taxon>Bacillati</taxon>
        <taxon>Bacillota</taxon>
        <taxon>Clostridia</taxon>
        <taxon>Lachnospirales</taxon>
        <taxon>Lachnospiraceae</taxon>
        <taxon>Lachnospiraceae incertae sedis</taxon>
        <taxon>Candidatus Limivivens</taxon>
    </lineage>
</organism>
<gene>
    <name evidence="2" type="ORF">IAB44_07880</name>
</gene>
<evidence type="ECO:0000256" key="1">
    <source>
        <dbReference type="SAM" id="MobiDB-lite"/>
    </source>
</evidence>
<proteinExistence type="predicted"/>
<dbReference type="Proteomes" id="UP000823935">
    <property type="component" value="Unassembled WGS sequence"/>
</dbReference>
<dbReference type="AlphaFoldDB" id="A0A9D1ESV4"/>
<reference evidence="2" key="1">
    <citation type="submission" date="2020-10" db="EMBL/GenBank/DDBJ databases">
        <authorList>
            <person name="Gilroy R."/>
        </authorList>
    </citation>
    <scope>NUCLEOTIDE SEQUENCE</scope>
    <source>
        <strain evidence="2">CHK190-19873</strain>
    </source>
</reference>
<protein>
    <submittedName>
        <fullName evidence="2">Uncharacterized protein</fullName>
    </submittedName>
</protein>
<sequence>MERTEWLGKAESLRENGIAVNGSKWRVLPLPYDFRKEVRYRNENCIRESQKNLSEPKQKGERRRGRRG</sequence>
<comment type="caution">
    <text evidence="2">The sequence shown here is derived from an EMBL/GenBank/DDBJ whole genome shotgun (WGS) entry which is preliminary data.</text>
</comment>
<evidence type="ECO:0000313" key="3">
    <source>
        <dbReference type="Proteomes" id="UP000823935"/>
    </source>
</evidence>